<feature type="non-terminal residue" evidence="2">
    <location>
        <position position="1"/>
    </location>
</feature>
<dbReference type="Pfam" id="PF26080">
    <property type="entry name" value="CUB_animal"/>
    <property type="match status" value="1"/>
</dbReference>
<accession>A0AA88LIJ2</accession>
<organism evidence="2 3">
    <name type="scientific">Artemia franciscana</name>
    <name type="common">Brine shrimp</name>
    <name type="synonym">Artemia sanfranciscana</name>
    <dbReference type="NCBI Taxonomy" id="6661"/>
    <lineage>
        <taxon>Eukaryota</taxon>
        <taxon>Metazoa</taxon>
        <taxon>Ecdysozoa</taxon>
        <taxon>Arthropoda</taxon>
        <taxon>Crustacea</taxon>
        <taxon>Branchiopoda</taxon>
        <taxon>Anostraca</taxon>
        <taxon>Artemiidae</taxon>
        <taxon>Artemia</taxon>
    </lineage>
</organism>
<proteinExistence type="predicted"/>
<feature type="domain" description="CUB" evidence="1">
    <location>
        <begin position="1"/>
        <end position="101"/>
    </location>
</feature>
<name>A0AA88LIJ2_ARTSF</name>
<keyword evidence="3" id="KW-1185">Reference proteome</keyword>
<protein>
    <recommendedName>
        <fullName evidence="1">CUB domain-containing protein</fullName>
    </recommendedName>
</protein>
<dbReference type="PANTHER" id="PTHR33236:SF5">
    <property type="entry name" value="CUB DOMAIN-CONTAINING PROTEIN"/>
    <property type="match status" value="1"/>
</dbReference>
<feature type="non-terminal residue" evidence="2">
    <location>
        <position position="101"/>
    </location>
</feature>
<evidence type="ECO:0000259" key="1">
    <source>
        <dbReference type="Pfam" id="PF26080"/>
    </source>
</evidence>
<evidence type="ECO:0000313" key="3">
    <source>
        <dbReference type="Proteomes" id="UP001187531"/>
    </source>
</evidence>
<dbReference type="PANTHER" id="PTHR33236">
    <property type="entry name" value="INTRAFLAGELLAR TRANSPORT PROTEIN 122 FAMILY PROTEIN-RELATED"/>
    <property type="match status" value="1"/>
</dbReference>
<reference evidence="2" key="1">
    <citation type="submission" date="2023-07" db="EMBL/GenBank/DDBJ databases">
        <title>Chromosome-level genome assembly of Artemia franciscana.</title>
        <authorList>
            <person name="Jo E."/>
        </authorList>
    </citation>
    <scope>NUCLEOTIDE SEQUENCE</scope>
    <source>
        <tissue evidence="2">Whole body</tissue>
    </source>
</reference>
<dbReference type="Proteomes" id="UP001187531">
    <property type="component" value="Unassembled WGS sequence"/>
</dbReference>
<dbReference type="EMBL" id="JAVRJZ010000003">
    <property type="protein sequence ID" value="KAK2725036.1"/>
    <property type="molecule type" value="Genomic_DNA"/>
</dbReference>
<comment type="caution">
    <text evidence="2">The sequence shown here is derived from an EMBL/GenBank/DDBJ whole genome shotgun (WGS) entry which is preliminary data.</text>
</comment>
<gene>
    <name evidence="2" type="ORF">QYM36_001481</name>
</gene>
<dbReference type="AlphaFoldDB" id="A0AA88LIJ2"/>
<sequence length="101" mass="10587">GFCGVCYSQCTSAAPPAFQISGEAGTASVDTDCTTDWITIPSGYGQGTTKTTDRICGPFLAADGEDTSEIPVCSTSKPFEVRVHTDNFEAETDLSDGFCLN</sequence>
<evidence type="ECO:0000313" key="2">
    <source>
        <dbReference type="EMBL" id="KAK2725036.1"/>
    </source>
</evidence>
<dbReference type="InterPro" id="IPR058698">
    <property type="entry name" value="CUB_metazoa"/>
</dbReference>